<dbReference type="Proteomes" id="UP000002051">
    <property type="component" value="Chromosome 4"/>
</dbReference>
<dbReference type="EnsemblPlants" id="AES88469">
    <property type="protein sequence ID" value="AES88469"/>
    <property type="gene ID" value="MTR_4g055510"/>
</dbReference>
<dbReference type="HOGENOM" id="CLU_2389523_0_0_1"/>
<reference evidence="1 3" key="2">
    <citation type="journal article" date="2014" name="BMC Genomics">
        <title>An improved genome release (version Mt4.0) for the model legume Medicago truncatula.</title>
        <authorList>
            <person name="Tang H."/>
            <person name="Krishnakumar V."/>
            <person name="Bidwell S."/>
            <person name="Rosen B."/>
            <person name="Chan A."/>
            <person name="Zhou S."/>
            <person name="Gentzbittel L."/>
            <person name="Childs K.L."/>
            <person name="Yandell M."/>
            <person name="Gundlach H."/>
            <person name="Mayer K.F."/>
            <person name="Schwartz D.C."/>
            <person name="Town C.D."/>
        </authorList>
    </citation>
    <scope>GENOME REANNOTATION</scope>
    <source>
        <strain evidence="2 3">cv. Jemalong A17</strain>
    </source>
</reference>
<sequence length="94" mass="10823">MGWSKKTKRAKNHVSSHNGVFFNLVLWGTTISRARVEDVRLRDQEGMDELLNNDGEFSVKSTYDMLEDLLLEGSKGDVEDRVFKVLWKSPAHQK</sequence>
<gene>
    <name evidence="1" type="ordered locus">MTR_4g055510</name>
</gene>
<reference evidence="1 3" key="1">
    <citation type="journal article" date="2011" name="Nature">
        <title>The Medicago genome provides insight into the evolution of rhizobial symbioses.</title>
        <authorList>
            <person name="Young N.D."/>
            <person name="Debelle F."/>
            <person name="Oldroyd G.E."/>
            <person name="Geurts R."/>
            <person name="Cannon S.B."/>
            <person name="Udvardi M.K."/>
            <person name="Benedito V.A."/>
            <person name="Mayer K.F."/>
            <person name="Gouzy J."/>
            <person name="Schoof H."/>
            <person name="Van de Peer Y."/>
            <person name="Proost S."/>
            <person name="Cook D.R."/>
            <person name="Meyers B.C."/>
            <person name="Spannagl M."/>
            <person name="Cheung F."/>
            <person name="De Mita S."/>
            <person name="Krishnakumar V."/>
            <person name="Gundlach H."/>
            <person name="Zhou S."/>
            <person name="Mudge J."/>
            <person name="Bharti A.K."/>
            <person name="Murray J.D."/>
            <person name="Naoumkina M.A."/>
            <person name="Rosen B."/>
            <person name="Silverstein K.A."/>
            <person name="Tang H."/>
            <person name="Rombauts S."/>
            <person name="Zhao P.X."/>
            <person name="Zhou P."/>
            <person name="Barbe V."/>
            <person name="Bardou P."/>
            <person name="Bechner M."/>
            <person name="Bellec A."/>
            <person name="Berger A."/>
            <person name="Berges H."/>
            <person name="Bidwell S."/>
            <person name="Bisseling T."/>
            <person name="Choisne N."/>
            <person name="Couloux A."/>
            <person name="Denny R."/>
            <person name="Deshpande S."/>
            <person name="Dai X."/>
            <person name="Doyle J.J."/>
            <person name="Dudez A.M."/>
            <person name="Farmer A.D."/>
            <person name="Fouteau S."/>
            <person name="Franken C."/>
            <person name="Gibelin C."/>
            <person name="Gish J."/>
            <person name="Goldstein S."/>
            <person name="Gonzalez A.J."/>
            <person name="Green P.J."/>
            <person name="Hallab A."/>
            <person name="Hartog M."/>
            <person name="Hua A."/>
            <person name="Humphray S.J."/>
            <person name="Jeong D.H."/>
            <person name="Jing Y."/>
            <person name="Jocker A."/>
            <person name="Kenton S.M."/>
            <person name="Kim D.J."/>
            <person name="Klee K."/>
            <person name="Lai H."/>
            <person name="Lang C."/>
            <person name="Lin S."/>
            <person name="Macmil S.L."/>
            <person name="Magdelenat G."/>
            <person name="Matthews L."/>
            <person name="McCorrison J."/>
            <person name="Monaghan E.L."/>
            <person name="Mun J.H."/>
            <person name="Najar F.Z."/>
            <person name="Nicholson C."/>
            <person name="Noirot C."/>
            <person name="O'Bleness M."/>
            <person name="Paule C.R."/>
            <person name="Poulain J."/>
            <person name="Prion F."/>
            <person name="Qin B."/>
            <person name="Qu C."/>
            <person name="Retzel E.F."/>
            <person name="Riddle C."/>
            <person name="Sallet E."/>
            <person name="Samain S."/>
            <person name="Samson N."/>
            <person name="Sanders I."/>
            <person name="Saurat O."/>
            <person name="Scarpelli C."/>
            <person name="Schiex T."/>
            <person name="Segurens B."/>
            <person name="Severin A.J."/>
            <person name="Sherrier D.J."/>
            <person name="Shi R."/>
            <person name="Sims S."/>
            <person name="Singer S.R."/>
            <person name="Sinharoy S."/>
            <person name="Sterck L."/>
            <person name="Viollet A."/>
            <person name="Wang B.B."/>
            <person name="Wang K."/>
            <person name="Wang M."/>
            <person name="Wang X."/>
            <person name="Warfsmann J."/>
            <person name="Weissenbach J."/>
            <person name="White D.D."/>
            <person name="White J.D."/>
            <person name="Wiley G.B."/>
            <person name="Wincker P."/>
            <person name="Xing Y."/>
            <person name="Yang L."/>
            <person name="Yao Z."/>
            <person name="Ying F."/>
            <person name="Zhai J."/>
            <person name="Zhou L."/>
            <person name="Zuber A."/>
            <person name="Denarie J."/>
            <person name="Dixon R.A."/>
            <person name="May G.D."/>
            <person name="Schwartz D.C."/>
            <person name="Rogers J."/>
            <person name="Quetier F."/>
            <person name="Town C.D."/>
            <person name="Roe B.A."/>
        </authorList>
    </citation>
    <scope>NUCLEOTIDE SEQUENCE [LARGE SCALE GENOMIC DNA]</scope>
    <source>
        <strain evidence="1">A17</strain>
        <strain evidence="2 3">cv. Jemalong A17</strain>
    </source>
</reference>
<evidence type="ECO:0000313" key="1">
    <source>
        <dbReference type="EMBL" id="AES88469.2"/>
    </source>
</evidence>
<proteinExistence type="predicted"/>
<organism evidence="1 3">
    <name type="scientific">Medicago truncatula</name>
    <name type="common">Barrel medic</name>
    <name type="synonym">Medicago tribuloides</name>
    <dbReference type="NCBI Taxonomy" id="3880"/>
    <lineage>
        <taxon>Eukaryota</taxon>
        <taxon>Viridiplantae</taxon>
        <taxon>Streptophyta</taxon>
        <taxon>Embryophyta</taxon>
        <taxon>Tracheophyta</taxon>
        <taxon>Spermatophyta</taxon>
        <taxon>Magnoliopsida</taxon>
        <taxon>eudicotyledons</taxon>
        <taxon>Gunneridae</taxon>
        <taxon>Pentapetalae</taxon>
        <taxon>rosids</taxon>
        <taxon>fabids</taxon>
        <taxon>Fabales</taxon>
        <taxon>Fabaceae</taxon>
        <taxon>Papilionoideae</taxon>
        <taxon>50 kb inversion clade</taxon>
        <taxon>NPAAA clade</taxon>
        <taxon>Hologalegina</taxon>
        <taxon>IRL clade</taxon>
        <taxon>Trifolieae</taxon>
        <taxon>Medicago</taxon>
    </lineage>
</organism>
<reference evidence="2" key="3">
    <citation type="submission" date="2015-04" db="UniProtKB">
        <authorList>
            <consortium name="EnsemblPlants"/>
        </authorList>
    </citation>
    <scope>IDENTIFICATION</scope>
    <source>
        <strain evidence="2">cv. Jemalong A17</strain>
    </source>
</reference>
<dbReference type="PaxDb" id="3880-AES88469"/>
<dbReference type="AlphaFoldDB" id="G7JM36"/>
<protein>
    <submittedName>
        <fullName evidence="1 2">Uncharacterized protein</fullName>
    </submittedName>
</protein>
<dbReference type="EMBL" id="CM001220">
    <property type="protein sequence ID" value="AES88469.2"/>
    <property type="molecule type" value="Genomic_DNA"/>
</dbReference>
<accession>G7JM36</accession>
<accession>A0A0C3WWV1</accession>
<name>G7JM36_MEDTR</name>
<evidence type="ECO:0000313" key="3">
    <source>
        <dbReference type="Proteomes" id="UP000002051"/>
    </source>
</evidence>
<evidence type="ECO:0000313" key="2">
    <source>
        <dbReference type="EnsemblPlants" id="AES88469"/>
    </source>
</evidence>
<keyword evidence="3" id="KW-1185">Reference proteome</keyword>